<evidence type="ECO:0000259" key="2">
    <source>
        <dbReference type="Pfam" id="PF01557"/>
    </source>
</evidence>
<dbReference type="Gene3D" id="3.90.850.10">
    <property type="entry name" value="Fumarylacetoacetase-like, C-terminal domain"/>
    <property type="match status" value="1"/>
</dbReference>
<keyword evidence="1" id="KW-0479">Metal-binding</keyword>
<gene>
    <name evidence="3" type="ORF">ACIBG2_51850</name>
</gene>
<evidence type="ECO:0000313" key="4">
    <source>
        <dbReference type="Proteomes" id="UP001612741"/>
    </source>
</evidence>
<keyword evidence="4" id="KW-1185">Reference proteome</keyword>
<dbReference type="RefSeq" id="WP_397092413.1">
    <property type="nucleotide sequence ID" value="NZ_JBITGY010000030.1"/>
</dbReference>
<reference evidence="3 4" key="1">
    <citation type="submission" date="2024-10" db="EMBL/GenBank/DDBJ databases">
        <title>The Natural Products Discovery Center: Release of the First 8490 Sequenced Strains for Exploring Actinobacteria Biosynthetic Diversity.</title>
        <authorList>
            <person name="Kalkreuter E."/>
            <person name="Kautsar S.A."/>
            <person name="Yang D."/>
            <person name="Bader C.D."/>
            <person name="Teijaro C.N."/>
            <person name="Fluegel L."/>
            <person name="Davis C.M."/>
            <person name="Simpson J.R."/>
            <person name="Lauterbach L."/>
            <person name="Steele A.D."/>
            <person name="Gui C."/>
            <person name="Meng S."/>
            <person name="Li G."/>
            <person name="Viehrig K."/>
            <person name="Ye F."/>
            <person name="Su P."/>
            <person name="Kiefer A.F."/>
            <person name="Nichols A."/>
            <person name="Cepeda A.J."/>
            <person name="Yan W."/>
            <person name="Fan B."/>
            <person name="Jiang Y."/>
            <person name="Adhikari A."/>
            <person name="Zheng C.-J."/>
            <person name="Schuster L."/>
            <person name="Cowan T.M."/>
            <person name="Smanski M.J."/>
            <person name="Chevrette M.G."/>
            <person name="De Carvalho L.P.S."/>
            <person name="Shen B."/>
        </authorList>
    </citation>
    <scope>NUCLEOTIDE SEQUENCE [LARGE SCALE GENOMIC DNA]</scope>
    <source>
        <strain evidence="3 4">NPDC050545</strain>
    </source>
</reference>
<evidence type="ECO:0000313" key="3">
    <source>
        <dbReference type="EMBL" id="MFI6505947.1"/>
    </source>
</evidence>
<proteinExistence type="predicted"/>
<dbReference type="InterPro" id="IPR036663">
    <property type="entry name" value="Fumarylacetoacetase_C_sf"/>
</dbReference>
<dbReference type="Proteomes" id="UP001612741">
    <property type="component" value="Unassembled WGS sequence"/>
</dbReference>
<sequence length="237" mass="25944">MKLIRYSHHGHTRTGILDDGGQISPEAGRAPVADLAEVTLLAPCQPKVIVCAGRNYGSWGKLRKPRLFLKAANAVTGPDTPIRRPHGLRRLEYEGELAVVIGRTATQINRRHYRDYILGYTCANDITADDWRTDGQWVRAKSADTFCPLGPWIETGIDDPAELHLRTRVNGRLTQDSPTAAMLYGVDELLAYITRWITLHPGDVLLTGSPDGVGPLAVGDHVDIDIDGVGVLSNTVH</sequence>
<dbReference type="SUPFAM" id="SSF56529">
    <property type="entry name" value="FAH"/>
    <property type="match status" value="1"/>
</dbReference>
<dbReference type="Pfam" id="PF01557">
    <property type="entry name" value="FAA_hydrolase"/>
    <property type="match status" value="1"/>
</dbReference>
<feature type="domain" description="Fumarylacetoacetase-like C-terminal" evidence="2">
    <location>
        <begin position="60"/>
        <end position="236"/>
    </location>
</feature>
<dbReference type="PANTHER" id="PTHR11820">
    <property type="entry name" value="ACYLPYRUVASE"/>
    <property type="match status" value="1"/>
</dbReference>
<protein>
    <submittedName>
        <fullName evidence="3">Fumarylacetoacetate hydrolase family protein</fullName>
        <ecNumber evidence="3">3.7.-.-</ecNumber>
    </submittedName>
</protein>
<evidence type="ECO:0000256" key="1">
    <source>
        <dbReference type="ARBA" id="ARBA00022723"/>
    </source>
</evidence>
<dbReference type="EMBL" id="JBITGY010000030">
    <property type="protein sequence ID" value="MFI6505947.1"/>
    <property type="molecule type" value="Genomic_DNA"/>
</dbReference>
<name>A0ABW7ZCQ5_9ACTN</name>
<dbReference type="GO" id="GO:0016787">
    <property type="term" value="F:hydrolase activity"/>
    <property type="evidence" value="ECO:0007669"/>
    <property type="project" value="UniProtKB-KW"/>
</dbReference>
<accession>A0ABW7ZCQ5</accession>
<keyword evidence="3" id="KW-0378">Hydrolase</keyword>
<dbReference type="InterPro" id="IPR011234">
    <property type="entry name" value="Fumarylacetoacetase-like_C"/>
</dbReference>
<organism evidence="3 4">
    <name type="scientific">Nonomuraea typhae</name>
    <dbReference type="NCBI Taxonomy" id="2603600"/>
    <lineage>
        <taxon>Bacteria</taxon>
        <taxon>Bacillati</taxon>
        <taxon>Actinomycetota</taxon>
        <taxon>Actinomycetes</taxon>
        <taxon>Streptosporangiales</taxon>
        <taxon>Streptosporangiaceae</taxon>
        <taxon>Nonomuraea</taxon>
    </lineage>
</organism>
<dbReference type="EC" id="3.7.-.-" evidence="3"/>
<dbReference type="PANTHER" id="PTHR11820:SF7">
    <property type="entry name" value="ACYLPYRUVASE FAHD1, MITOCHONDRIAL"/>
    <property type="match status" value="1"/>
</dbReference>
<comment type="caution">
    <text evidence="3">The sequence shown here is derived from an EMBL/GenBank/DDBJ whole genome shotgun (WGS) entry which is preliminary data.</text>
</comment>